<organism evidence="2 3">
    <name type="scientific">Candidatus Limivivens merdigallinarum</name>
    <dbReference type="NCBI Taxonomy" id="2840859"/>
    <lineage>
        <taxon>Bacteria</taxon>
        <taxon>Bacillati</taxon>
        <taxon>Bacillota</taxon>
        <taxon>Clostridia</taxon>
        <taxon>Lachnospirales</taxon>
        <taxon>Lachnospiraceae</taxon>
        <taxon>Lachnospiraceae incertae sedis</taxon>
        <taxon>Candidatus Limivivens</taxon>
    </lineage>
</organism>
<dbReference type="Proteomes" id="UP000886886">
    <property type="component" value="Unassembled WGS sequence"/>
</dbReference>
<name>A0A9D0ZYQ3_9FIRM</name>
<accession>A0A9D0ZYQ3</accession>
<keyword evidence="1" id="KW-0732">Signal</keyword>
<evidence type="ECO:0000313" key="3">
    <source>
        <dbReference type="Proteomes" id="UP000886886"/>
    </source>
</evidence>
<evidence type="ECO:0000313" key="2">
    <source>
        <dbReference type="EMBL" id="HIQ98022.1"/>
    </source>
</evidence>
<protein>
    <recommendedName>
        <fullName evidence="4">Lipoprotein</fullName>
    </recommendedName>
</protein>
<feature type="chain" id="PRO_5038526999" description="Lipoprotein" evidence="1">
    <location>
        <begin position="25"/>
        <end position="400"/>
    </location>
</feature>
<dbReference type="AlphaFoldDB" id="A0A9D0ZYQ3"/>
<gene>
    <name evidence="2" type="ORF">IAB26_15840</name>
</gene>
<sequence length="400" mass="43806">MKKKLIAALLFSALLFSAPAPVYASEPSTETAAGASTESSQETAQETEAASLYDFQITINGELYQFPMSYEEFTSRGWEYDGDASMEISPNQYTSAEVFKNGDLTIYATIFNLGVNVVPVSEADIAGITLDSFYLEDTDLTASLPGGITMDSTIDDVIAAYGEPSSRYDGDTLTSLDYTYASYQDVSFSFDSESGAMTGLELRNLVASEEDGDAASEINEDAPEVVAQYQAPTELGTDLRACTLELEGTLYQLPAPVRVFLENGWTIVPEESDEYAAARSSAWVTLMKDNQSFRTLTTNYGDWATILENCFVTNVTADVYSSQFDLRLPGDITIGMSEEDLLSALDGYEYETEESSSFRYYTVLNYNSTYEGISISVNTEEGTVSTIDVTNAPDLEELYQ</sequence>
<comment type="caution">
    <text evidence="2">The sequence shown here is derived from an EMBL/GenBank/DDBJ whole genome shotgun (WGS) entry which is preliminary data.</text>
</comment>
<feature type="signal peptide" evidence="1">
    <location>
        <begin position="1"/>
        <end position="24"/>
    </location>
</feature>
<reference evidence="2" key="1">
    <citation type="submission" date="2020-10" db="EMBL/GenBank/DDBJ databases">
        <authorList>
            <person name="Gilroy R."/>
        </authorList>
    </citation>
    <scope>NUCLEOTIDE SEQUENCE</scope>
    <source>
        <strain evidence="2">ChiSjej3B21-11622</strain>
    </source>
</reference>
<evidence type="ECO:0008006" key="4">
    <source>
        <dbReference type="Google" id="ProtNLM"/>
    </source>
</evidence>
<dbReference type="EMBL" id="DVFT01000229">
    <property type="protein sequence ID" value="HIQ98022.1"/>
    <property type="molecule type" value="Genomic_DNA"/>
</dbReference>
<proteinExistence type="predicted"/>
<evidence type="ECO:0000256" key="1">
    <source>
        <dbReference type="SAM" id="SignalP"/>
    </source>
</evidence>
<reference evidence="2" key="2">
    <citation type="journal article" date="2021" name="PeerJ">
        <title>Extensive microbial diversity within the chicken gut microbiome revealed by metagenomics and culture.</title>
        <authorList>
            <person name="Gilroy R."/>
            <person name="Ravi A."/>
            <person name="Getino M."/>
            <person name="Pursley I."/>
            <person name="Horton D.L."/>
            <person name="Alikhan N.F."/>
            <person name="Baker D."/>
            <person name="Gharbi K."/>
            <person name="Hall N."/>
            <person name="Watson M."/>
            <person name="Adriaenssens E.M."/>
            <person name="Foster-Nyarko E."/>
            <person name="Jarju S."/>
            <person name="Secka A."/>
            <person name="Antonio M."/>
            <person name="Oren A."/>
            <person name="Chaudhuri R.R."/>
            <person name="La Ragione R."/>
            <person name="Hildebrand F."/>
            <person name="Pallen M.J."/>
        </authorList>
    </citation>
    <scope>NUCLEOTIDE SEQUENCE</scope>
    <source>
        <strain evidence="2">ChiSjej3B21-11622</strain>
    </source>
</reference>